<dbReference type="KEGG" id="ssam:E3D00_01525"/>
<proteinExistence type="predicted"/>
<feature type="transmembrane region" description="Helical" evidence="1">
    <location>
        <begin position="103"/>
        <end position="127"/>
    </location>
</feature>
<evidence type="ECO:0000256" key="1">
    <source>
        <dbReference type="SAM" id="Phobius"/>
    </source>
</evidence>
<name>A0A4Y6UJ30_9PROT</name>
<dbReference type="Pfam" id="PF13717">
    <property type="entry name" value="Zn_ribbon_4"/>
    <property type="match status" value="1"/>
</dbReference>
<organism evidence="3 4">
    <name type="scientific">Swingsia samuiensis</name>
    <dbReference type="NCBI Taxonomy" id="1293412"/>
    <lineage>
        <taxon>Bacteria</taxon>
        <taxon>Pseudomonadati</taxon>
        <taxon>Pseudomonadota</taxon>
        <taxon>Alphaproteobacteria</taxon>
        <taxon>Acetobacterales</taxon>
        <taxon>Acetobacteraceae</taxon>
        <taxon>Swingsia</taxon>
    </lineage>
</organism>
<dbReference type="OrthoDB" id="7159357at2"/>
<evidence type="ECO:0000259" key="2">
    <source>
        <dbReference type="Pfam" id="PF13717"/>
    </source>
</evidence>
<accession>A0A4Y6UJ30</accession>
<protein>
    <recommendedName>
        <fullName evidence="2">Zinc finger/thioredoxin putative domain-containing protein</fullName>
    </recommendedName>
</protein>
<dbReference type="InterPro" id="IPR011723">
    <property type="entry name" value="Znf/thioredoxin_put"/>
</dbReference>
<dbReference type="AlphaFoldDB" id="A0A4Y6UJ30"/>
<gene>
    <name evidence="3" type="ORF">E3D00_01525</name>
</gene>
<keyword evidence="1" id="KW-1133">Transmembrane helix</keyword>
<dbReference type="EMBL" id="CP038141">
    <property type="protein sequence ID" value="QDH16391.1"/>
    <property type="molecule type" value="Genomic_DNA"/>
</dbReference>
<keyword evidence="4" id="KW-1185">Reference proteome</keyword>
<dbReference type="RefSeq" id="WP_141459313.1">
    <property type="nucleotide sequence ID" value="NZ_CP038141.1"/>
</dbReference>
<keyword evidence="1" id="KW-0472">Membrane</keyword>
<sequence>MIISDNDPKDNFMRLECPHCHAVFEVPQNVIEQAHRLRCANCKESWSLPEGLEANVIAPQTLLKKHASVTEGGAKPNYINLFQNENIKKTGYLFQKSGNNGNVAGWLAAWGASAMLVSGAALAAWHWQQGGEVTDFWSSLSFLTSPKTLLHLTSG</sequence>
<reference evidence="3 4" key="1">
    <citation type="submission" date="2019-03" db="EMBL/GenBank/DDBJ databases">
        <title>The complete genome sequence of Swingsia samuiensis NBRC107927(T).</title>
        <authorList>
            <person name="Chua K.-O."/>
            <person name="Chan K.-G."/>
            <person name="See-Too W.-S."/>
        </authorList>
    </citation>
    <scope>NUCLEOTIDE SEQUENCE [LARGE SCALE GENOMIC DNA]</scope>
    <source>
        <strain evidence="3 4">AH83</strain>
    </source>
</reference>
<evidence type="ECO:0000313" key="3">
    <source>
        <dbReference type="EMBL" id="QDH16391.1"/>
    </source>
</evidence>
<feature type="domain" description="Zinc finger/thioredoxin putative" evidence="2">
    <location>
        <begin position="13"/>
        <end position="46"/>
    </location>
</feature>
<keyword evidence="1" id="KW-0812">Transmembrane</keyword>
<dbReference type="NCBIfam" id="TIGR02098">
    <property type="entry name" value="MJ0042_CXXC"/>
    <property type="match status" value="1"/>
</dbReference>
<dbReference type="Proteomes" id="UP000316313">
    <property type="component" value="Chromosome"/>
</dbReference>
<evidence type="ECO:0000313" key="4">
    <source>
        <dbReference type="Proteomes" id="UP000316313"/>
    </source>
</evidence>